<dbReference type="PANTHER" id="PTHR48440:SF1">
    <property type="entry name" value="PAW DOMAIN-CONTAINING PROTEIN"/>
    <property type="match status" value="1"/>
</dbReference>
<reference evidence="1" key="1">
    <citation type="journal article" date="2021" name="Front. Plant Sci.">
        <title>Chromosome-Scale Genome Assembly for Chinese Sour Jujube and Insights Into Its Genome Evolution and Domestication Signature.</title>
        <authorList>
            <person name="Shen L.-Y."/>
            <person name="Luo H."/>
            <person name="Wang X.-L."/>
            <person name="Wang X.-M."/>
            <person name="Qiu X.-J."/>
            <person name="Liu H."/>
            <person name="Zhou S.-S."/>
            <person name="Jia K.-H."/>
            <person name="Nie S."/>
            <person name="Bao Y.-T."/>
            <person name="Zhang R.-G."/>
            <person name="Yun Q.-Z."/>
            <person name="Chai Y.-H."/>
            <person name="Lu J.-Y."/>
            <person name="Li Y."/>
            <person name="Zhao S.-W."/>
            <person name="Mao J.-F."/>
            <person name="Jia S.-G."/>
            <person name="Mao Y.-M."/>
        </authorList>
    </citation>
    <scope>NUCLEOTIDE SEQUENCE</scope>
    <source>
        <strain evidence="1">AT0</strain>
        <tissue evidence="1">Leaf</tissue>
    </source>
</reference>
<organism evidence="1 2">
    <name type="scientific">Ziziphus jujuba var. spinosa</name>
    <dbReference type="NCBI Taxonomy" id="714518"/>
    <lineage>
        <taxon>Eukaryota</taxon>
        <taxon>Viridiplantae</taxon>
        <taxon>Streptophyta</taxon>
        <taxon>Embryophyta</taxon>
        <taxon>Tracheophyta</taxon>
        <taxon>Spermatophyta</taxon>
        <taxon>Magnoliopsida</taxon>
        <taxon>eudicotyledons</taxon>
        <taxon>Gunneridae</taxon>
        <taxon>Pentapetalae</taxon>
        <taxon>rosids</taxon>
        <taxon>fabids</taxon>
        <taxon>Rosales</taxon>
        <taxon>Rhamnaceae</taxon>
        <taxon>Paliureae</taxon>
        <taxon>Ziziphus</taxon>
    </lineage>
</organism>
<accession>A0A978VXY1</accession>
<dbReference type="Gene3D" id="2.60.120.260">
    <property type="entry name" value="Galactose-binding domain-like"/>
    <property type="match status" value="1"/>
</dbReference>
<proteinExistence type="predicted"/>
<evidence type="ECO:0000313" key="2">
    <source>
        <dbReference type="Proteomes" id="UP000813462"/>
    </source>
</evidence>
<comment type="caution">
    <text evidence="1">The sequence shown here is derived from an EMBL/GenBank/DDBJ whole genome shotgun (WGS) entry which is preliminary data.</text>
</comment>
<evidence type="ECO:0000313" key="1">
    <source>
        <dbReference type="EMBL" id="KAH7543676.1"/>
    </source>
</evidence>
<gene>
    <name evidence="1" type="ORF">FEM48_Zijuj02G0210500</name>
</gene>
<dbReference type="Proteomes" id="UP000813462">
    <property type="component" value="Unassembled WGS sequence"/>
</dbReference>
<sequence>MSGCSLRTGCGTNKFIENLGCATEWKFTFSRVIGDGKRGSLYLGAAGVGGKGLVPYDNFRFISYKLYNCNLVGCWIMYKVSDNQKHKLAAYELMSANDAPETDPMDWVLEGSNDGGSTWHLLDERISQMFDGRFQRRTFKVASIDLLSDLFRFRFLAVRDVNSTSRSQKGSIDFYSASS</sequence>
<dbReference type="AlphaFoldDB" id="A0A978VXY1"/>
<protein>
    <submittedName>
        <fullName evidence="1">Uncharacterized protein</fullName>
    </submittedName>
</protein>
<dbReference type="EMBL" id="JAEACU010000002">
    <property type="protein sequence ID" value="KAH7543676.1"/>
    <property type="molecule type" value="Genomic_DNA"/>
</dbReference>
<name>A0A978VXY1_ZIZJJ</name>
<dbReference type="PANTHER" id="PTHR48440">
    <property type="match status" value="1"/>
</dbReference>